<keyword evidence="6 13" id="KW-0443">Lipid metabolism</keyword>
<dbReference type="EC" id="1.1.1.94" evidence="10 13"/>
<keyword evidence="13" id="KW-0963">Cytoplasm</keyword>
<dbReference type="AlphaFoldDB" id="M1L5K4"/>
<keyword evidence="4 13" id="KW-0560">Oxidoreductase</keyword>
<proteinExistence type="inferred from homology"/>
<evidence type="ECO:0000256" key="16">
    <source>
        <dbReference type="PIRSR" id="PIRSR000114-3"/>
    </source>
</evidence>
<keyword evidence="3 13" id="KW-0521">NADP</keyword>
<dbReference type="SUPFAM" id="SSF51735">
    <property type="entry name" value="NAD(P)-binding Rossmann-fold domains"/>
    <property type="match status" value="1"/>
</dbReference>
<dbReference type="InterPro" id="IPR006109">
    <property type="entry name" value="G3P_DH_NAD-dep_C"/>
</dbReference>
<comment type="pathway">
    <text evidence="13">Membrane lipid metabolism; glycerophospholipid metabolism.</text>
</comment>
<name>M1L5K4_9PROT</name>
<feature type="active site" description="Proton acceptor" evidence="13 14">
    <location>
        <position position="210"/>
    </location>
</feature>
<keyword evidence="2 13" id="KW-0444">Lipid biosynthesis</keyword>
<evidence type="ECO:0000256" key="9">
    <source>
        <dbReference type="ARBA" id="ARBA00052716"/>
    </source>
</evidence>
<feature type="binding site" evidence="15">
    <location>
        <begin position="274"/>
        <end position="275"/>
    </location>
    <ligand>
        <name>substrate</name>
    </ligand>
</feature>
<protein>
    <recommendedName>
        <fullName evidence="11 13">Glycerol-3-phosphate dehydrogenase [NAD(P)+]</fullName>
        <ecNumber evidence="10 13">1.1.1.94</ecNumber>
    </recommendedName>
    <alternativeName>
        <fullName evidence="13">NAD(P)(+)-dependent glycerol-3-phosphate dehydrogenase</fullName>
    </alternativeName>
    <alternativeName>
        <fullName evidence="12 13">NAD(P)H-dependent dihydroxyacetone-phosphate reductase</fullName>
    </alternativeName>
</protein>
<evidence type="ECO:0000256" key="17">
    <source>
        <dbReference type="RuleBase" id="RU000437"/>
    </source>
</evidence>
<feature type="binding site" evidence="13">
    <location>
        <position position="41"/>
    </location>
    <ligand>
        <name>NADPH</name>
        <dbReference type="ChEBI" id="CHEBI:57783"/>
    </ligand>
</feature>
<dbReference type="GO" id="GO:0008654">
    <property type="term" value="P:phospholipid biosynthetic process"/>
    <property type="evidence" value="ECO:0007669"/>
    <property type="project" value="UniProtKB-KW"/>
</dbReference>
<feature type="binding site" evidence="13">
    <location>
        <position position="273"/>
    </location>
    <ligand>
        <name>sn-glycerol 3-phosphate</name>
        <dbReference type="ChEBI" id="CHEBI:57597"/>
    </ligand>
</feature>
<gene>
    <name evidence="13" type="primary">gpsA</name>
    <name evidence="20" type="ORF">CDEE_0072</name>
</gene>
<dbReference type="InterPro" id="IPR013328">
    <property type="entry name" value="6PGD_dom2"/>
</dbReference>
<feature type="binding site" evidence="13">
    <location>
        <position position="210"/>
    </location>
    <ligand>
        <name>sn-glycerol 3-phosphate</name>
        <dbReference type="ChEBI" id="CHEBI:57597"/>
    </ligand>
</feature>
<dbReference type="PANTHER" id="PTHR11728">
    <property type="entry name" value="GLYCEROL-3-PHOSPHATE DEHYDROGENASE"/>
    <property type="match status" value="1"/>
</dbReference>
<feature type="binding site" evidence="13">
    <location>
        <position position="22"/>
    </location>
    <ligand>
        <name>NADPH</name>
        <dbReference type="ChEBI" id="CHEBI:57783"/>
    </ligand>
</feature>
<feature type="binding site" evidence="13">
    <location>
        <position position="125"/>
    </location>
    <ligand>
        <name>sn-glycerol 3-phosphate</name>
        <dbReference type="ChEBI" id="CHEBI:57597"/>
    </ligand>
</feature>
<comment type="catalytic activity">
    <reaction evidence="9">
        <text>sn-glycerol 3-phosphate + NADP(+) = dihydroxyacetone phosphate + NADPH + H(+)</text>
        <dbReference type="Rhea" id="RHEA:11096"/>
        <dbReference type="ChEBI" id="CHEBI:15378"/>
        <dbReference type="ChEBI" id="CHEBI:57597"/>
        <dbReference type="ChEBI" id="CHEBI:57642"/>
        <dbReference type="ChEBI" id="CHEBI:57783"/>
        <dbReference type="ChEBI" id="CHEBI:58349"/>
        <dbReference type="EC" id="1.1.1.94"/>
    </reaction>
    <physiologicalReaction direction="right-to-left" evidence="9">
        <dbReference type="Rhea" id="RHEA:11098"/>
    </physiologicalReaction>
</comment>
<dbReference type="GO" id="GO:0046168">
    <property type="term" value="P:glycerol-3-phosphate catabolic process"/>
    <property type="evidence" value="ECO:0007669"/>
    <property type="project" value="InterPro"/>
</dbReference>
<evidence type="ECO:0000256" key="1">
    <source>
        <dbReference type="ARBA" id="ARBA00011009"/>
    </source>
</evidence>
<evidence type="ECO:0000256" key="3">
    <source>
        <dbReference type="ARBA" id="ARBA00022857"/>
    </source>
</evidence>
<evidence type="ECO:0000256" key="15">
    <source>
        <dbReference type="PIRSR" id="PIRSR000114-2"/>
    </source>
</evidence>
<keyword evidence="13" id="KW-0547">Nucleotide-binding</keyword>
<dbReference type="STRING" id="1208918.CDEE_0072"/>
<evidence type="ECO:0000256" key="7">
    <source>
        <dbReference type="ARBA" id="ARBA00023209"/>
    </source>
</evidence>
<evidence type="ECO:0000256" key="4">
    <source>
        <dbReference type="ARBA" id="ARBA00023002"/>
    </source>
</evidence>
<dbReference type="FunFam" id="1.10.1040.10:FF:000001">
    <property type="entry name" value="Glycerol-3-phosphate dehydrogenase [NAD(P)+]"/>
    <property type="match status" value="1"/>
</dbReference>
<dbReference type="PATRIC" id="fig|1208918.3.peg.617"/>
<feature type="binding site" evidence="13">
    <location>
        <position position="159"/>
    </location>
    <ligand>
        <name>NADPH</name>
        <dbReference type="ChEBI" id="CHEBI:57783"/>
    </ligand>
</feature>
<feature type="binding site" evidence="13">
    <location>
        <position position="155"/>
    </location>
    <ligand>
        <name>sn-glycerol 3-phosphate</name>
        <dbReference type="ChEBI" id="CHEBI:57597"/>
    </ligand>
</feature>
<evidence type="ECO:0000313" key="20">
    <source>
        <dbReference type="EMBL" id="AGF47918.1"/>
    </source>
</evidence>
<keyword evidence="8 13" id="KW-1208">Phospholipid metabolism</keyword>
<dbReference type="Gene3D" id="3.40.50.720">
    <property type="entry name" value="NAD(P)-binding Rossmann-like Domain"/>
    <property type="match status" value="1"/>
</dbReference>
<feature type="binding site" evidence="15">
    <location>
        <position position="125"/>
    </location>
    <ligand>
        <name>substrate</name>
    </ligand>
</feature>
<evidence type="ECO:0000313" key="21">
    <source>
        <dbReference type="Proteomes" id="UP000011686"/>
    </source>
</evidence>
<feature type="binding site" evidence="16">
    <location>
        <position position="159"/>
    </location>
    <ligand>
        <name>NAD(+)</name>
        <dbReference type="ChEBI" id="CHEBI:57540"/>
    </ligand>
</feature>
<dbReference type="Pfam" id="PF01210">
    <property type="entry name" value="NAD_Gly3P_dh_N"/>
    <property type="match status" value="1"/>
</dbReference>
<evidence type="ECO:0000256" key="10">
    <source>
        <dbReference type="ARBA" id="ARBA00066687"/>
    </source>
</evidence>
<dbReference type="HAMAP" id="MF_00394">
    <property type="entry name" value="NAD_Glyc3P_dehydrog"/>
    <property type="match status" value="1"/>
</dbReference>
<dbReference type="GO" id="GO:0141152">
    <property type="term" value="F:glycerol-3-phosphate dehydrogenase (NAD+) activity"/>
    <property type="evidence" value="ECO:0007669"/>
    <property type="project" value="RHEA"/>
</dbReference>
<reference evidence="20 21" key="1">
    <citation type="journal article" date="2013" name="Genome Biol. Evol.">
        <title>Genome evolution and phylogenomic analysis of candidatus kinetoplastibacterium, the betaproteobacterial endosymbionts of strigomonas and angomonas.</title>
        <authorList>
            <person name="Alves J.M."/>
            <person name="Serrano M.G."/>
            <person name="Maia da Silva F."/>
            <person name="Voegtly L.J."/>
            <person name="Matveyev A.V."/>
            <person name="Teixeira M.M."/>
            <person name="Camargo E.P."/>
            <person name="Buck G.A."/>
        </authorList>
    </citation>
    <scope>NUCLEOTIDE SEQUENCE [LARGE SCALE GENOMIC DNA]</scope>
    <source>
        <strain evidence="20 21">TCC036E</strain>
    </source>
</reference>
<dbReference type="InterPro" id="IPR011128">
    <property type="entry name" value="G3P_DH_NAD-dep_N"/>
</dbReference>
<evidence type="ECO:0000256" key="2">
    <source>
        <dbReference type="ARBA" id="ARBA00022516"/>
    </source>
</evidence>
<feature type="binding site" evidence="13">
    <location>
        <position position="299"/>
    </location>
    <ligand>
        <name>NADPH</name>
        <dbReference type="ChEBI" id="CHEBI:57783"/>
    </ligand>
</feature>
<dbReference type="Proteomes" id="UP000011686">
    <property type="component" value="Chromosome"/>
</dbReference>
<comment type="function">
    <text evidence="13">Catalyzes the reduction of the glycolytic intermediate dihydroxyacetone phosphate (DHAP) to sn-glycerol 3-phosphate (G3P), the key precursor for phospholipid synthesis.</text>
</comment>
<evidence type="ECO:0000256" key="13">
    <source>
        <dbReference type="HAMAP-Rule" id="MF_00394"/>
    </source>
</evidence>
<dbReference type="HOGENOM" id="CLU_033449_0_2_4"/>
<dbReference type="NCBIfam" id="NF000942">
    <property type="entry name" value="PRK00094.1-4"/>
    <property type="match status" value="1"/>
</dbReference>
<feature type="binding site" evidence="16">
    <location>
        <begin position="18"/>
        <end position="23"/>
    </location>
    <ligand>
        <name>NAD(+)</name>
        <dbReference type="ChEBI" id="CHEBI:57540"/>
    </ligand>
</feature>
<dbReference type="PRINTS" id="PR00077">
    <property type="entry name" value="GPDHDRGNASE"/>
</dbReference>
<dbReference type="PANTHER" id="PTHR11728:SF1">
    <property type="entry name" value="GLYCEROL-3-PHOSPHATE DEHYDROGENASE [NAD(+)] 2, CHLOROPLASTIC"/>
    <property type="match status" value="1"/>
</dbReference>
<accession>M1L5K4</accession>
<feature type="binding site" evidence="13">
    <location>
        <position position="275"/>
    </location>
    <ligand>
        <name>sn-glycerol 3-phosphate</name>
        <dbReference type="ChEBI" id="CHEBI:57597"/>
    </ligand>
</feature>
<dbReference type="PROSITE" id="PS00957">
    <property type="entry name" value="NAD_G3PDH"/>
    <property type="match status" value="1"/>
</dbReference>
<dbReference type="InterPro" id="IPR006168">
    <property type="entry name" value="G3P_DH_NAD-dep"/>
</dbReference>
<feature type="binding site" evidence="13">
    <location>
        <position position="21"/>
    </location>
    <ligand>
        <name>NADPH</name>
        <dbReference type="ChEBI" id="CHEBI:57783"/>
    </ligand>
</feature>
<sequence length="351" mass="38336">MDIDIKNKKKSLNILVLGSGSWGTSLALAANKNYSTCLWSRDSNQVQSMYKNKENSKYLPGIRLPKNLKITDDIDNSLFALSNKENKSLIIVSVPISGIKNICSILREKITKLDLLDTPIIWTSKGFENHSGNLLHETVEQNLNITNLKYGILSGPSFAKEVALELPTALTIASKNTEVCELVIQTLHSESLRVYSSHDIIGVEVGGALKNVIAIACGISDGLKLGSNARAALITRGLHEIKRFGIALGAQETTFLGLSCLGDLVLTSTGNLSRNRNIGIQIGQGFPINEVINSNITTEGVRCALAIKDRARKLNIELPIIETVCSILFEQLDPKQAVSILLQRKSKYENL</sequence>
<evidence type="ECO:0000256" key="11">
    <source>
        <dbReference type="ARBA" id="ARBA00069372"/>
    </source>
</evidence>
<dbReference type="Pfam" id="PF07479">
    <property type="entry name" value="NAD_Gly3P_dh_C"/>
    <property type="match status" value="1"/>
</dbReference>
<dbReference type="eggNOG" id="COG0240">
    <property type="taxonomic scope" value="Bacteria"/>
</dbReference>
<dbReference type="SUPFAM" id="SSF48179">
    <property type="entry name" value="6-phosphogluconate dehydrogenase C-terminal domain-like"/>
    <property type="match status" value="1"/>
</dbReference>
<comment type="subcellular location">
    <subcellularLocation>
        <location evidence="13">Cytoplasm</location>
    </subcellularLocation>
</comment>
<comment type="similarity">
    <text evidence="1 13 17">Belongs to the NAD-dependent glycerol-3-phosphate dehydrogenase family.</text>
</comment>
<evidence type="ECO:0000259" key="19">
    <source>
        <dbReference type="Pfam" id="PF07479"/>
    </source>
</evidence>
<feature type="binding site" evidence="13">
    <location>
        <position position="58"/>
    </location>
    <ligand>
        <name>NADPH</name>
        <dbReference type="ChEBI" id="CHEBI:57783"/>
    </ligand>
</feature>
<keyword evidence="5 13" id="KW-0520">NAD</keyword>
<dbReference type="EMBL" id="CP003804">
    <property type="protein sequence ID" value="AGF47918.1"/>
    <property type="molecule type" value="Genomic_DNA"/>
</dbReference>
<dbReference type="PIRSF" id="PIRSF000114">
    <property type="entry name" value="Glycerol-3-P_dh"/>
    <property type="match status" value="1"/>
</dbReference>
<evidence type="ECO:0000256" key="6">
    <source>
        <dbReference type="ARBA" id="ARBA00023098"/>
    </source>
</evidence>
<dbReference type="GO" id="GO:0006650">
    <property type="term" value="P:glycerophospholipid metabolic process"/>
    <property type="evidence" value="ECO:0007669"/>
    <property type="project" value="UniProtKB-UniRule"/>
</dbReference>
<evidence type="ECO:0000259" key="18">
    <source>
        <dbReference type="Pfam" id="PF01210"/>
    </source>
</evidence>
<evidence type="ECO:0000256" key="8">
    <source>
        <dbReference type="ARBA" id="ARBA00023264"/>
    </source>
</evidence>
<dbReference type="GO" id="GO:0005975">
    <property type="term" value="P:carbohydrate metabolic process"/>
    <property type="evidence" value="ECO:0007669"/>
    <property type="project" value="InterPro"/>
</dbReference>
<dbReference type="RefSeq" id="WP_015238735.1">
    <property type="nucleotide sequence ID" value="NC_020283.1"/>
</dbReference>
<feature type="binding site" evidence="13">
    <location>
        <position position="125"/>
    </location>
    <ligand>
        <name>NADPH</name>
        <dbReference type="ChEBI" id="CHEBI:57783"/>
    </ligand>
</feature>
<dbReference type="InterPro" id="IPR036291">
    <property type="entry name" value="NAD(P)-bd_dom_sf"/>
</dbReference>
<feature type="binding site" evidence="13">
    <location>
        <position position="274"/>
    </location>
    <ligand>
        <name>NADPH</name>
        <dbReference type="ChEBI" id="CHEBI:57783"/>
    </ligand>
</feature>
<feature type="binding site" evidence="13">
    <location>
        <position position="263"/>
    </location>
    <ligand>
        <name>sn-glycerol 3-phosphate</name>
        <dbReference type="ChEBI" id="CHEBI:57597"/>
    </ligand>
</feature>
<evidence type="ECO:0000256" key="5">
    <source>
        <dbReference type="ARBA" id="ARBA00023027"/>
    </source>
</evidence>
<comment type="catalytic activity">
    <reaction evidence="13">
        <text>sn-glycerol 3-phosphate + NAD(+) = dihydroxyacetone phosphate + NADH + H(+)</text>
        <dbReference type="Rhea" id="RHEA:11092"/>
        <dbReference type="ChEBI" id="CHEBI:15378"/>
        <dbReference type="ChEBI" id="CHEBI:57540"/>
        <dbReference type="ChEBI" id="CHEBI:57597"/>
        <dbReference type="ChEBI" id="CHEBI:57642"/>
        <dbReference type="ChEBI" id="CHEBI:57945"/>
        <dbReference type="EC" id="1.1.1.94"/>
    </reaction>
</comment>
<keyword evidence="7 13" id="KW-0594">Phospholipid biosynthesis</keyword>
<evidence type="ECO:0000256" key="14">
    <source>
        <dbReference type="PIRSR" id="PIRSR000114-1"/>
    </source>
</evidence>
<dbReference type="Gene3D" id="1.10.1040.10">
    <property type="entry name" value="N-(1-d-carboxylethyl)-l-norvaline Dehydrogenase, domain 2"/>
    <property type="match status" value="1"/>
</dbReference>
<feature type="binding site" evidence="13">
    <location>
        <position position="274"/>
    </location>
    <ligand>
        <name>sn-glycerol 3-phosphate</name>
        <dbReference type="ChEBI" id="CHEBI:57597"/>
    </ligand>
</feature>
<dbReference type="UniPathway" id="UPA00940"/>
<feature type="domain" description="Glycerol-3-phosphate dehydrogenase NAD-dependent N-terminal" evidence="18">
    <location>
        <begin position="14"/>
        <end position="179"/>
    </location>
</feature>
<evidence type="ECO:0000256" key="12">
    <source>
        <dbReference type="ARBA" id="ARBA00080511"/>
    </source>
</evidence>
<dbReference type="FunFam" id="3.40.50.720:FF:000019">
    <property type="entry name" value="Glycerol-3-phosphate dehydrogenase [NAD(P)+]"/>
    <property type="match status" value="1"/>
</dbReference>
<dbReference type="InterPro" id="IPR008927">
    <property type="entry name" value="6-PGluconate_DH-like_C_sf"/>
</dbReference>
<dbReference type="NCBIfam" id="NF000940">
    <property type="entry name" value="PRK00094.1-2"/>
    <property type="match status" value="1"/>
</dbReference>
<dbReference type="KEGG" id="kct:CDEE_0072"/>
<feature type="domain" description="Glycerol-3-phosphate dehydrogenase NAD-dependent C-terminal" evidence="19">
    <location>
        <begin position="199"/>
        <end position="338"/>
    </location>
</feature>
<comment type="caution">
    <text evidence="13">Lacks conserved residue(s) required for the propagation of feature annotation.</text>
</comment>
<dbReference type="GO" id="GO:0005829">
    <property type="term" value="C:cytosol"/>
    <property type="evidence" value="ECO:0007669"/>
    <property type="project" value="TreeGrafter"/>
</dbReference>
<feature type="binding site" evidence="16">
    <location>
        <position position="274"/>
    </location>
    <ligand>
        <name>NAD(+)</name>
        <dbReference type="ChEBI" id="CHEBI:57540"/>
    </ligand>
</feature>
<dbReference type="GO" id="GO:0141153">
    <property type="term" value="F:glycerol-3-phosphate dehydrogenase (NADP+) activity"/>
    <property type="evidence" value="ECO:0007669"/>
    <property type="project" value="RHEA"/>
</dbReference>
<dbReference type="GO" id="GO:0046167">
    <property type="term" value="P:glycerol-3-phosphate biosynthetic process"/>
    <property type="evidence" value="ECO:0007669"/>
    <property type="project" value="UniProtKB-UniRule"/>
</dbReference>
<dbReference type="GO" id="GO:0051287">
    <property type="term" value="F:NAD binding"/>
    <property type="evidence" value="ECO:0007669"/>
    <property type="project" value="InterPro"/>
</dbReference>
<organism evidence="20 21">
    <name type="scientific">Candidatus Kinetoplastidibacterium crithidiae TCC036E</name>
    <dbReference type="NCBI Taxonomy" id="1208918"/>
    <lineage>
        <taxon>Bacteria</taxon>
        <taxon>Pseudomonadati</taxon>
        <taxon>Pseudomonadota</taxon>
        <taxon>Betaproteobacteria</taxon>
        <taxon>Candidatus Kinetoplastidibacterium</taxon>
    </lineage>
</organism>
<feature type="binding site" evidence="13">
    <location>
        <position position="157"/>
    </location>
    <ligand>
        <name>sn-glycerol 3-phosphate</name>
        <dbReference type="ChEBI" id="CHEBI:57597"/>
    </ligand>
</feature>
<keyword evidence="21" id="KW-1185">Reference proteome</keyword>